<organism evidence="2 3">
    <name type="scientific">Petromyces alliaceus</name>
    <name type="common">Aspergillus alliaceus</name>
    <dbReference type="NCBI Taxonomy" id="209559"/>
    <lineage>
        <taxon>Eukaryota</taxon>
        <taxon>Fungi</taxon>
        <taxon>Dikarya</taxon>
        <taxon>Ascomycota</taxon>
        <taxon>Pezizomycotina</taxon>
        <taxon>Eurotiomycetes</taxon>
        <taxon>Eurotiomycetidae</taxon>
        <taxon>Eurotiales</taxon>
        <taxon>Aspergillaceae</taxon>
        <taxon>Aspergillus</taxon>
        <taxon>Aspergillus subgen. Circumdati</taxon>
    </lineage>
</organism>
<accession>A0A8H6E576</accession>
<feature type="signal peptide" evidence="1">
    <location>
        <begin position="1"/>
        <end position="20"/>
    </location>
</feature>
<keyword evidence="3" id="KW-1185">Reference proteome</keyword>
<dbReference type="AlphaFoldDB" id="A0A8H6E576"/>
<evidence type="ECO:0000313" key="3">
    <source>
        <dbReference type="Proteomes" id="UP000541154"/>
    </source>
</evidence>
<dbReference type="EMBL" id="SPNV01000148">
    <property type="protein sequence ID" value="KAF5859906.1"/>
    <property type="molecule type" value="Genomic_DNA"/>
</dbReference>
<gene>
    <name evidence="2" type="ORF">ETB97_002220</name>
</gene>
<proteinExistence type="predicted"/>
<comment type="caution">
    <text evidence="2">The sequence shown here is derived from an EMBL/GenBank/DDBJ whole genome shotgun (WGS) entry which is preliminary data.</text>
</comment>
<sequence length="103" mass="11187">MKVLLIACLLAALRPLETHSRINCAGLPGLQKNQAARILQAHEVSIGSLTLSKGGEFVLDKIPFCHIQGAINSMADDDATLDPTGNNTLTWELFLLDQKNYKA</sequence>
<feature type="chain" id="PRO_5034833587" evidence="1">
    <location>
        <begin position="21"/>
        <end position="103"/>
    </location>
</feature>
<keyword evidence="1" id="KW-0732">Signal</keyword>
<evidence type="ECO:0000313" key="2">
    <source>
        <dbReference type="EMBL" id="KAF5859906.1"/>
    </source>
</evidence>
<name>A0A8H6E576_PETAA</name>
<reference evidence="2 3" key="1">
    <citation type="submission" date="2019-04" db="EMBL/GenBank/DDBJ databases">
        <title>Aspergillus burnettii sp. nov., novel species from soil in southeast Queensland.</title>
        <authorList>
            <person name="Gilchrist C.L.M."/>
            <person name="Pitt J.I."/>
            <person name="Lange L."/>
            <person name="Lacey H.J."/>
            <person name="Vuong D."/>
            <person name="Midgley D.J."/>
            <person name="Greenfield P."/>
            <person name="Bradbury M."/>
            <person name="Lacey E."/>
            <person name="Busk P.K."/>
            <person name="Pilgaard B."/>
            <person name="Chooi Y.H."/>
            <person name="Piggott A.M."/>
        </authorList>
    </citation>
    <scope>NUCLEOTIDE SEQUENCE [LARGE SCALE GENOMIC DNA]</scope>
    <source>
        <strain evidence="2 3">FRR 5400</strain>
    </source>
</reference>
<dbReference type="Proteomes" id="UP000541154">
    <property type="component" value="Unassembled WGS sequence"/>
</dbReference>
<protein>
    <submittedName>
        <fullName evidence="2">Uncharacterized protein</fullName>
    </submittedName>
</protein>
<evidence type="ECO:0000256" key="1">
    <source>
        <dbReference type="SAM" id="SignalP"/>
    </source>
</evidence>